<accession>A0A561PUB7</accession>
<organism evidence="2 3">
    <name type="scientific">Chitinophaga polysaccharea</name>
    <dbReference type="NCBI Taxonomy" id="1293035"/>
    <lineage>
        <taxon>Bacteria</taxon>
        <taxon>Pseudomonadati</taxon>
        <taxon>Bacteroidota</taxon>
        <taxon>Chitinophagia</taxon>
        <taxon>Chitinophagales</taxon>
        <taxon>Chitinophagaceae</taxon>
        <taxon>Chitinophaga</taxon>
    </lineage>
</organism>
<dbReference type="Proteomes" id="UP000320811">
    <property type="component" value="Unassembled WGS sequence"/>
</dbReference>
<dbReference type="RefSeq" id="WP_145669964.1">
    <property type="nucleotide sequence ID" value="NZ_VIWO01000003.1"/>
</dbReference>
<reference evidence="2 3" key="1">
    <citation type="submission" date="2019-06" db="EMBL/GenBank/DDBJ databases">
        <title>Sorghum-associated microbial communities from plants grown in Nebraska, USA.</title>
        <authorList>
            <person name="Schachtman D."/>
        </authorList>
    </citation>
    <scope>NUCLEOTIDE SEQUENCE [LARGE SCALE GENOMIC DNA]</scope>
    <source>
        <strain evidence="2 3">1209</strain>
    </source>
</reference>
<evidence type="ECO:0000313" key="2">
    <source>
        <dbReference type="EMBL" id="TWF41715.1"/>
    </source>
</evidence>
<dbReference type="AlphaFoldDB" id="A0A561PUB7"/>
<sequence>MLQRLSYCLLLLISLPAPAQKTTENLHFTSSKQQLIAVYKGTIFVNGNKTYQLSPDKIVYNSRRNRLIEDGGNVFLFLEVTAAPNKNRLIVFGINNSIADSLLSAVASDVKDYDHDGQLEFGGSEAPKAHPSADSIYYLPSRFYEIKKGRINIDAEYTEKIDKKVNGVYLADPLNSNGNCCKAIPKTKGRPK</sequence>
<proteinExistence type="predicted"/>
<comment type="caution">
    <text evidence="2">The sequence shown here is derived from an EMBL/GenBank/DDBJ whole genome shotgun (WGS) entry which is preliminary data.</text>
</comment>
<feature type="chain" id="PRO_5022194356" evidence="1">
    <location>
        <begin position="20"/>
        <end position="192"/>
    </location>
</feature>
<protein>
    <submittedName>
        <fullName evidence="2">Uncharacterized protein</fullName>
    </submittedName>
</protein>
<evidence type="ECO:0000313" key="3">
    <source>
        <dbReference type="Proteomes" id="UP000320811"/>
    </source>
</evidence>
<dbReference type="OrthoDB" id="661040at2"/>
<gene>
    <name evidence="2" type="ORF">FHW36_103519</name>
</gene>
<feature type="signal peptide" evidence="1">
    <location>
        <begin position="1"/>
        <end position="19"/>
    </location>
</feature>
<name>A0A561PUB7_9BACT</name>
<keyword evidence="1" id="KW-0732">Signal</keyword>
<keyword evidence="3" id="KW-1185">Reference proteome</keyword>
<dbReference type="EMBL" id="VIWO01000003">
    <property type="protein sequence ID" value="TWF41715.1"/>
    <property type="molecule type" value="Genomic_DNA"/>
</dbReference>
<evidence type="ECO:0000256" key="1">
    <source>
        <dbReference type="SAM" id="SignalP"/>
    </source>
</evidence>